<dbReference type="HOGENOM" id="CLU_2147367_0_0_1"/>
<proteinExistence type="predicted"/>
<name>A0A0C2ZFF0_9AGAM</name>
<dbReference type="AlphaFoldDB" id="A0A0C2ZFF0"/>
<organism evidence="1 2">
    <name type="scientific">Scleroderma citrinum Foug A</name>
    <dbReference type="NCBI Taxonomy" id="1036808"/>
    <lineage>
        <taxon>Eukaryota</taxon>
        <taxon>Fungi</taxon>
        <taxon>Dikarya</taxon>
        <taxon>Basidiomycota</taxon>
        <taxon>Agaricomycotina</taxon>
        <taxon>Agaricomycetes</taxon>
        <taxon>Agaricomycetidae</taxon>
        <taxon>Boletales</taxon>
        <taxon>Sclerodermatineae</taxon>
        <taxon>Sclerodermataceae</taxon>
        <taxon>Scleroderma</taxon>
    </lineage>
</organism>
<keyword evidence="2" id="KW-1185">Reference proteome</keyword>
<protein>
    <submittedName>
        <fullName evidence="1">Uncharacterized protein</fullName>
    </submittedName>
</protein>
<evidence type="ECO:0000313" key="1">
    <source>
        <dbReference type="EMBL" id="KIM60433.1"/>
    </source>
</evidence>
<dbReference type="InParanoid" id="A0A0C2ZFF0"/>
<dbReference type="EMBL" id="KN822062">
    <property type="protein sequence ID" value="KIM60433.1"/>
    <property type="molecule type" value="Genomic_DNA"/>
</dbReference>
<reference evidence="2" key="2">
    <citation type="submission" date="2015-01" db="EMBL/GenBank/DDBJ databases">
        <title>Evolutionary Origins and Diversification of the Mycorrhizal Mutualists.</title>
        <authorList>
            <consortium name="DOE Joint Genome Institute"/>
            <consortium name="Mycorrhizal Genomics Consortium"/>
            <person name="Kohler A."/>
            <person name="Kuo A."/>
            <person name="Nagy L.G."/>
            <person name="Floudas D."/>
            <person name="Copeland A."/>
            <person name="Barry K.W."/>
            <person name="Cichocki N."/>
            <person name="Veneault-Fourrey C."/>
            <person name="LaButti K."/>
            <person name="Lindquist E.A."/>
            <person name="Lipzen A."/>
            <person name="Lundell T."/>
            <person name="Morin E."/>
            <person name="Murat C."/>
            <person name="Riley R."/>
            <person name="Ohm R."/>
            <person name="Sun H."/>
            <person name="Tunlid A."/>
            <person name="Henrissat B."/>
            <person name="Grigoriev I.V."/>
            <person name="Hibbett D.S."/>
            <person name="Martin F."/>
        </authorList>
    </citation>
    <scope>NUCLEOTIDE SEQUENCE [LARGE SCALE GENOMIC DNA]</scope>
    <source>
        <strain evidence="2">Foug A</strain>
    </source>
</reference>
<accession>A0A0C2ZFF0</accession>
<sequence length="112" mass="12802">MKGSQRASGRLSGRGALVFQSPRHTMFLLISCHETHPNGWIFNAPSTLLPMAWTDGPPRYHWFLCGPDYAEMLFSLSRSVQLQYELFLLPPLVTVEQYSFPAIMSSHFAIWQ</sequence>
<dbReference type="Proteomes" id="UP000053989">
    <property type="component" value="Unassembled WGS sequence"/>
</dbReference>
<evidence type="ECO:0000313" key="2">
    <source>
        <dbReference type="Proteomes" id="UP000053989"/>
    </source>
</evidence>
<reference evidence="1 2" key="1">
    <citation type="submission" date="2014-04" db="EMBL/GenBank/DDBJ databases">
        <authorList>
            <consortium name="DOE Joint Genome Institute"/>
            <person name="Kuo A."/>
            <person name="Kohler A."/>
            <person name="Nagy L.G."/>
            <person name="Floudas D."/>
            <person name="Copeland A."/>
            <person name="Barry K.W."/>
            <person name="Cichocki N."/>
            <person name="Veneault-Fourrey C."/>
            <person name="LaButti K."/>
            <person name="Lindquist E.A."/>
            <person name="Lipzen A."/>
            <person name="Lundell T."/>
            <person name="Morin E."/>
            <person name="Murat C."/>
            <person name="Sun H."/>
            <person name="Tunlid A."/>
            <person name="Henrissat B."/>
            <person name="Grigoriev I.V."/>
            <person name="Hibbett D.S."/>
            <person name="Martin F."/>
            <person name="Nordberg H.P."/>
            <person name="Cantor M.N."/>
            <person name="Hua S.X."/>
        </authorList>
    </citation>
    <scope>NUCLEOTIDE SEQUENCE [LARGE SCALE GENOMIC DNA]</scope>
    <source>
        <strain evidence="1 2">Foug A</strain>
    </source>
</reference>
<gene>
    <name evidence="1" type="ORF">SCLCIDRAFT_947626</name>
</gene>